<feature type="region of interest" description="Disordered" evidence="17">
    <location>
        <begin position="763"/>
        <end position="859"/>
    </location>
</feature>
<feature type="compositionally biased region" description="Low complexity" evidence="17">
    <location>
        <begin position="805"/>
        <end position="821"/>
    </location>
</feature>
<evidence type="ECO:0000313" key="22">
    <source>
        <dbReference type="Proteomes" id="UP000002287"/>
    </source>
</evidence>
<dbReference type="InterPro" id="IPR001789">
    <property type="entry name" value="Sig_transdc_resp-reg_receiver"/>
</dbReference>
<keyword evidence="5 16" id="KW-0597">Phosphoprotein</keyword>
<evidence type="ECO:0000256" key="9">
    <source>
        <dbReference type="ARBA" id="ARBA00022840"/>
    </source>
</evidence>
<dbReference type="Pfam" id="PF02518">
    <property type="entry name" value="HATPase_c"/>
    <property type="match status" value="1"/>
</dbReference>
<evidence type="ECO:0000256" key="10">
    <source>
        <dbReference type="ARBA" id="ARBA00022989"/>
    </source>
</evidence>
<evidence type="ECO:0000256" key="4">
    <source>
        <dbReference type="ARBA" id="ARBA00022475"/>
    </source>
</evidence>
<dbReference type="Pfam" id="PF00072">
    <property type="entry name" value="Response_reg"/>
    <property type="match status" value="1"/>
</dbReference>
<dbReference type="InterPro" id="IPR003661">
    <property type="entry name" value="HisK_dim/P_dom"/>
</dbReference>
<dbReference type="InterPro" id="IPR004358">
    <property type="entry name" value="Sig_transdc_His_kin-like_C"/>
</dbReference>
<dbReference type="EC" id="2.7.13.3" evidence="3"/>
<dbReference type="CDD" id="cd16922">
    <property type="entry name" value="HATPase_EvgS-ArcB-TorS-like"/>
    <property type="match status" value="1"/>
</dbReference>
<evidence type="ECO:0000256" key="12">
    <source>
        <dbReference type="ARBA" id="ARBA00023026"/>
    </source>
</evidence>
<dbReference type="Gene3D" id="3.40.50.2300">
    <property type="match status" value="1"/>
</dbReference>
<dbReference type="SMART" id="SM00388">
    <property type="entry name" value="HisKA"/>
    <property type="match status" value="1"/>
</dbReference>
<dbReference type="SUPFAM" id="SSF47384">
    <property type="entry name" value="Homodimeric domain of signal transducing histidine kinase"/>
    <property type="match status" value="1"/>
</dbReference>
<dbReference type="Gene3D" id="3.30.565.10">
    <property type="entry name" value="Histidine kinase-like ATPase, C-terminal domain"/>
    <property type="match status" value="1"/>
</dbReference>
<dbReference type="Proteomes" id="UP000002287">
    <property type="component" value="Chromosome 2"/>
</dbReference>
<feature type="compositionally biased region" description="Basic and acidic residues" evidence="17">
    <location>
        <begin position="1022"/>
        <end position="1031"/>
    </location>
</feature>
<evidence type="ECO:0000256" key="1">
    <source>
        <dbReference type="ARBA" id="ARBA00000085"/>
    </source>
</evidence>
<keyword evidence="12" id="KW-0843">Virulence</keyword>
<dbReference type="SUPFAM" id="SSF52172">
    <property type="entry name" value="CheY-like"/>
    <property type="match status" value="1"/>
</dbReference>
<keyword evidence="8" id="KW-0547">Nucleotide-binding</keyword>
<dbReference type="FunFam" id="3.30.565.10:FF:000010">
    <property type="entry name" value="Sensor histidine kinase RcsC"/>
    <property type="match status" value="1"/>
</dbReference>
<dbReference type="KEGG" id="bvi:Bcep1808_3929"/>
<dbReference type="Gene3D" id="1.10.287.130">
    <property type="match status" value="1"/>
</dbReference>
<keyword evidence="11" id="KW-0902">Two-component regulatory system</keyword>
<dbReference type="PANTHER" id="PTHR45339">
    <property type="entry name" value="HYBRID SIGNAL TRANSDUCTION HISTIDINE KINASE J"/>
    <property type="match status" value="1"/>
</dbReference>
<feature type="transmembrane region" description="Helical" evidence="18">
    <location>
        <begin position="31"/>
        <end position="51"/>
    </location>
</feature>
<evidence type="ECO:0000256" key="3">
    <source>
        <dbReference type="ARBA" id="ARBA00012438"/>
    </source>
</evidence>
<dbReference type="PRINTS" id="PR00344">
    <property type="entry name" value="BCTRLSENSOR"/>
</dbReference>
<keyword evidence="6 18" id="KW-0812">Transmembrane</keyword>
<feature type="region of interest" description="Disordered" evidence="17">
    <location>
        <begin position="1008"/>
        <end position="1031"/>
    </location>
</feature>
<feature type="compositionally biased region" description="Low complexity" evidence="17">
    <location>
        <begin position="834"/>
        <end position="858"/>
    </location>
</feature>
<evidence type="ECO:0000256" key="13">
    <source>
        <dbReference type="ARBA" id="ARBA00023136"/>
    </source>
</evidence>
<dbReference type="InterPro" id="IPR036097">
    <property type="entry name" value="HisK_dim/P_sf"/>
</dbReference>
<dbReference type="CDD" id="cd00082">
    <property type="entry name" value="HisKA"/>
    <property type="match status" value="1"/>
</dbReference>
<reference evidence="22" key="1">
    <citation type="submission" date="2007-03" db="EMBL/GenBank/DDBJ databases">
        <title>Complete sequence of chromosome 2 of Burkholderia vietnamiensis G4.</title>
        <authorList>
            <consortium name="US DOE Joint Genome Institute"/>
            <person name="Copeland A."/>
            <person name="Lucas S."/>
            <person name="Lapidus A."/>
            <person name="Barry K."/>
            <person name="Detter J.C."/>
            <person name="Glavina del Rio T."/>
            <person name="Hammon N."/>
            <person name="Israni S."/>
            <person name="Dalin E."/>
            <person name="Tice H."/>
            <person name="Pitluck S."/>
            <person name="Chain P."/>
            <person name="Malfatti S."/>
            <person name="Shin M."/>
            <person name="Vergez L."/>
            <person name="Schmutz J."/>
            <person name="Larimer F."/>
            <person name="Land M."/>
            <person name="Hauser L."/>
            <person name="Kyrpides N."/>
            <person name="Tiedje J."/>
            <person name="Richardson P."/>
        </authorList>
    </citation>
    <scope>NUCLEOTIDE SEQUENCE [LARGE SCALE GENOMIC DNA]</scope>
    <source>
        <strain evidence="22">G4 / LMG 22486</strain>
    </source>
</reference>
<dbReference type="SUPFAM" id="SSF47226">
    <property type="entry name" value="Histidine-containing phosphotransfer domain, HPT domain"/>
    <property type="match status" value="1"/>
</dbReference>
<dbReference type="SUPFAM" id="SSF55874">
    <property type="entry name" value="ATPase domain of HSP90 chaperone/DNA topoisomerase II/histidine kinase"/>
    <property type="match status" value="1"/>
</dbReference>
<keyword evidence="21" id="KW-0418">Kinase</keyword>
<dbReference type="InterPro" id="IPR036890">
    <property type="entry name" value="HATPase_C_sf"/>
</dbReference>
<name>A4JKV7_BURVG</name>
<dbReference type="eggNOG" id="COG2205">
    <property type="taxonomic scope" value="Bacteria"/>
</dbReference>
<keyword evidence="21" id="KW-0808">Transferase</keyword>
<feature type="domain" description="Histidine kinase" evidence="19">
    <location>
        <begin position="531"/>
        <end position="750"/>
    </location>
</feature>
<feature type="domain" description="Response regulatory" evidence="20">
    <location>
        <begin position="889"/>
        <end position="1003"/>
    </location>
</feature>
<protein>
    <recommendedName>
        <fullName evidence="15">Virulence sensor protein BvgS</fullName>
        <ecNumber evidence="3">2.7.13.3</ecNumber>
    </recommendedName>
</protein>
<dbReference type="InterPro" id="IPR011006">
    <property type="entry name" value="CheY-like_superfamily"/>
</dbReference>
<evidence type="ECO:0000256" key="6">
    <source>
        <dbReference type="ARBA" id="ARBA00022692"/>
    </source>
</evidence>
<feature type="compositionally biased region" description="Low complexity" evidence="17">
    <location>
        <begin position="763"/>
        <end position="797"/>
    </location>
</feature>
<evidence type="ECO:0000256" key="18">
    <source>
        <dbReference type="SAM" id="Phobius"/>
    </source>
</evidence>
<evidence type="ECO:0000256" key="2">
    <source>
        <dbReference type="ARBA" id="ARBA00004651"/>
    </source>
</evidence>
<feature type="modified residue" description="4-aspartylphosphate" evidence="16">
    <location>
        <position position="938"/>
    </location>
</feature>
<comment type="subcellular location">
    <subcellularLocation>
        <location evidence="2">Cell membrane</location>
        <topology evidence="2">Multi-pass membrane protein</topology>
    </subcellularLocation>
</comment>
<evidence type="ECO:0000259" key="19">
    <source>
        <dbReference type="PROSITE" id="PS50109"/>
    </source>
</evidence>
<evidence type="ECO:0000256" key="16">
    <source>
        <dbReference type="PROSITE-ProRule" id="PRU00169"/>
    </source>
</evidence>
<comment type="catalytic activity">
    <reaction evidence="1">
        <text>ATP + protein L-histidine = ADP + protein N-phospho-L-histidine.</text>
        <dbReference type="EC" id="2.7.13.3"/>
    </reaction>
</comment>
<keyword evidence="4" id="KW-1003">Cell membrane</keyword>
<dbReference type="PANTHER" id="PTHR45339:SF1">
    <property type="entry name" value="HYBRID SIGNAL TRANSDUCTION HISTIDINE KINASE J"/>
    <property type="match status" value="1"/>
</dbReference>
<gene>
    <name evidence="21" type="ordered locus">Bcep1808_3929</name>
</gene>
<keyword evidence="9" id="KW-0067">ATP-binding</keyword>
<dbReference type="GO" id="GO:0005886">
    <property type="term" value="C:plasma membrane"/>
    <property type="evidence" value="ECO:0007669"/>
    <property type="project" value="UniProtKB-SubCell"/>
</dbReference>
<evidence type="ECO:0000256" key="11">
    <source>
        <dbReference type="ARBA" id="ARBA00023012"/>
    </source>
</evidence>
<dbReference type="InterPro" id="IPR036641">
    <property type="entry name" value="HPT_dom_sf"/>
</dbReference>
<feature type="compositionally biased region" description="Low complexity" evidence="17">
    <location>
        <begin position="1008"/>
        <end position="1019"/>
    </location>
</feature>
<evidence type="ECO:0000256" key="17">
    <source>
        <dbReference type="SAM" id="MobiDB-lite"/>
    </source>
</evidence>
<keyword evidence="10 18" id="KW-1133">Transmembrane helix</keyword>
<dbReference type="GO" id="GO:0005524">
    <property type="term" value="F:ATP binding"/>
    <property type="evidence" value="ECO:0007669"/>
    <property type="project" value="UniProtKB-KW"/>
</dbReference>
<dbReference type="InterPro" id="IPR005467">
    <property type="entry name" value="His_kinase_dom"/>
</dbReference>
<evidence type="ECO:0000256" key="8">
    <source>
        <dbReference type="ARBA" id="ARBA00022741"/>
    </source>
</evidence>
<evidence type="ECO:0000256" key="7">
    <source>
        <dbReference type="ARBA" id="ARBA00022729"/>
    </source>
</evidence>
<feature type="transmembrane region" description="Helical" evidence="18">
    <location>
        <begin position="356"/>
        <end position="379"/>
    </location>
</feature>
<dbReference type="Gene3D" id="3.30.450.20">
    <property type="entry name" value="PAS domain"/>
    <property type="match status" value="1"/>
</dbReference>
<evidence type="ECO:0000256" key="14">
    <source>
        <dbReference type="ARBA" id="ARBA00058004"/>
    </source>
</evidence>
<dbReference type="CDD" id="cd17546">
    <property type="entry name" value="REC_hyHK_CKI1_RcsC-like"/>
    <property type="match status" value="1"/>
</dbReference>
<dbReference type="AlphaFoldDB" id="A4JKV7"/>
<dbReference type="SMART" id="SM00448">
    <property type="entry name" value="REC"/>
    <property type="match status" value="1"/>
</dbReference>
<evidence type="ECO:0000256" key="15">
    <source>
        <dbReference type="ARBA" id="ARBA00070152"/>
    </source>
</evidence>
<dbReference type="InterPro" id="IPR003594">
    <property type="entry name" value="HATPase_dom"/>
</dbReference>
<evidence type="ECO:0000256" key="5">
    <source>
        <dbReference type="ARBA" id="ARBA00022553"/>
    </source>
</evidence>
<accession>A4JKV7</accession>
<dbReference type="PROSITE" id="PS50109">
    <property type="entry name" value="HIS_KIN"/>
    <property type="match status" value="1"/>
</dbReference>
<sequence length="1129" mass="120273">MPAELKRIASQVANAGRKPFEPGRARRYQQLLLYGGGFAVTLFILMCALLVTRLDVQDYRAQARLTFLYRKAQFSRTLEMADMVLATYGGRIEQLWNQGARPSADALAQFSAAGGVLGASNGDGSETLLALARLTPDRPAPSYARYLGALFGLVRQDDRSGHVLPPALVSGGEPLGGYLIGLDAPFLAVLGTELVPRAHTLEPGTDLHTLIDGLMPTGIARQKTLMQSRPFVFDRRLDPLSGRVVMRFARRLDDAAGRPFGWLVINGLHRVDDVMAPRSDDEDVAIVDARHDIVFGRERDRSMIERALHDARAPLGDHVAVRRVGARFVVYDRLPGTGLVMMTSFSWRSMVREMRVGLGITFGAALLGIVLLWSAIVLFDRRALRPAHRRAIRLIESEAFNRTLARHAPAGLLLLSAADGETMVHNDAVRAYDGGAGGQRLGKRIWDAYRERAAAGDGRLDVMQHELAVEQADHGKVYLALQVVRTMFHGVDVLLCTLTDVTARKLTEDKLKEARTAAEDANKAKSTFLATMSHEIRTPLNAIVGNLELMARAQLPLAERRRLQTVMSSSDALLHTINDVLDLSKAESNQMALEAVPFDLRAVLHEVAAIFRALADAKHLRLECVIAAGLGDGYVGDPARVRQIVSNLVSNAIKFTEHGRVTVEALPAAVPGRGVEIVVRDTGIGIEPDSMPTLFDVYVQTDASIYRRFGGTGLGLPLCRRLARLMGGDVTVESRPGAGAVFTASLPLADAPLRGRAAVDARASGAKGAGARRAEVAGAEATEAEVTGADAARVDGTGADGTGATGTEAEAADAKATGTEAPGASGTEAKRTGADAMAAATRAAATPTNATSRPAATPKPIETHARTSALSPVQPPAPACSADGETPLRVLVAEDHPASRALLRDQLDALHCDATLVSNGIEAMRAFFAQPFDVVLTDLGMPELDGFALANCLREQGAKVPVIAMTAHATDEDRRRCAQAGAVEVVLKPLSIDALDAVLTRHARHAAAARSSTADSTDSADSDDRPIPPMTDEIRENLRTATLLSLALIDDALPRGDVERIRVELHSMRGGFALAGDTVAGAACAHAERIFSQGRTAALRAAWPACRAAIERSAERLRAAGSGAGSEPA</sequence>
<dbReference type="GO" id="GO:0000155">
    <property type="term" value="F:phosphorelay sensor kinase activity"/>
    <property type="evidence" value="ECO:0007669"/>
    <property type="project" value="InterPro"/>
</dbReference>
<dbReference type="PROSITE" id="PS50110">
    <property type="entry name" value="RESPONSE_REGULATORY"/>
    <property type="match status" value="1"/>
</dbReference>
<keyword evidence="7" id="KW-0732">Signal</keyword>
<keyword evidence="13 18" id="KW-0472">Membrane</keyword>
<comment type="function">
    <text evidence="14">Member of the two-component regulatory system BvgS/BvgA. Phosphorylates BvgA via a four-step phosphorelay in response to environmental signals.</text>
</comment>
<evidence type="ECO:0000259" key="20">
    <source>
        <dbReference type="PROSITE" id="PS50110"/>
    </source>
</evidence>
<dbReference type="Pfam" id="PF00512">
    <property type="entry name" value="HisKA"/>
    <property type="match status" value="1"/>
</dbReference>
<dbReference type="EMBL" id="CP000615">
    <property type="protein sequence ID" value="ABO56910.1"/>
    <property type="molecule type" value="Genomic_DNA"/>
</dbReference>
<dbReference type="HOGENOM" id="CLU_000445_15_0_4"/>
<evidence type="ECO:0000313" key="21">
    <source>
        <dbReference type="EMBL" id="ABO56910.1"/>
    </source>
</evidence>
<organism evidence="21 22">
    <name type="scientific">Burkholderia vietnamiensis (strain G4 / LMG 22486)</name>
    <name type="common">Burkholderia cepacia (strain R1808)</name>
    <dbReference type="NCBI Taxonomy" id="269482"/>
    <lineage>
        <taxon>Bacteria</taxon>
        <taxon>Pseudomonadati</taxon>
        <taxon>Pseudomonadota</taxon>
        <taxon>Betaproteobacteria</taxon>
        <taxon>Burkholderiales</taxon>
        <taxon>Burkholderiaceae</taxon>
        <taxon>Burkholderia</taxon>
        <taxon>Burkholderia cepacia complex</taxon>
    </lineage>
</organism>
<proteinExistence type="predicted"/>
<dbReference type="SMART" id="SM00387">
    <property type="entry name" value="HATPase_c"/>
    <property type="match status" value="1"/>
</dbReference>